<sequence>MQSPFDFDDSDPEDQDSRRGPFVSSDDYELNNWDRPTSRRRPPPPHTSTQHSVPQISHTPSHTLPPPPSDDFDFANVSSLSQTHLLNPPAAYHRPTSRSSTSSSLKDYANYSYDFDDYLPKDDEGYQLHTEESPINSSPNGSSAFVSPNSSSSPPNTAPYNNPYQSFNGYASSNNIFQPFQRDSDEPEIFNQDSFVEEEKKVQPSTVANTENVAGTEKVKLLNGEYYSFDYPVPKLLLDKIPFQGAKDLTEFSYLRYHAITADPKDYNPGNPFARNYIENYPLRQKWYPIQRETELMVVCTMYNEDEVLLARTLKGVFKNIKHMYNLPDKGDGSQVFGRSAWKKIVVVVVADGRNKLNDKAKSLLTLLGCYQEGIIQEKVNDKDVKAHLFEYTTSFGIGKFDYSARDNTSAHCRVPLVTDQTIPVQLMFLLKEKNAQKINSHRWALNFLCPNLRPKVVCLIDVGTEPGPDSIYKLWEAFKDPQVAGVCGEIRAMLGRHASANDEISLFGKLGLWIVCKLSDLWACVRNPLVAAQNFEYKMSNVLDKPTESFYGFVTVLPGAFSAYRYEALQGDPLEAYFHGEDMKTDTEKPAGVLESNMYLAEDRILCYQLVSKPHSSFLLRYVHDSFAVTDVPGSVDEFMAQRRRWLNGSFFAALYSLIHFYRILGCSHGFGRKLLLVLEMVYQFTSIILSWFALATYFLIFRILTLQVINTSIGYNVGNVLAVVFLWIYIAAAALTFIISFGNKPNENKRLYQLAFALFAIIGIYMMFCVIVLTITAVQNIMSSIAGQTDITAITYFKNSTFRNLTISLASTYVLYILSSLLFFDTFHLIACTLQYLLLNPAYVNVLSIYAFCNIDDISWGTKGALKTEDSGSKKAANVVAGTGDKELLLSEALSDPDELYLKAQKELQSSGDGSKKSDTSNIKQSLTNYAKGRTYAVLFWLASNFALLVVVLRTGGLDDYISIHDQTETPGVVGTTTPAATTTATLRKRNYDEKTASIFMTVILWIVAAMALFRFVGCVFYRIDFFVRRRKHRRSGVYY</sequence>
<accession>A0A448YH14</accession>
<dbReference type="GO" id="GO:0004100">
    <property type="term" value="F:chitin synthase activity"/>
    <property type="evidence" value="ECO:0007669"/>
    <property type="project" value="UniProtKB-EC"/>
</dbReference>
<keyword evidence="6 11" id="KW-0812">Transmembrane</keyword>
<dbReference type="GO" id="GO:0005886">
    <property type="term" value="C:plasma membrane"/>
    <property type="evidence" value="ECO:0007669"/>
    <property type="project" value="UniProtKB-SubCell"/>
</dbReference>
<keyword evidence="3" id="KW-1003">Cell membrane</keyword>
<dbReference type="PANTHER" id="PTHR22914:SF9">
    <property type="entry name" value="CHITIN SYNTHASE 1"/>
    <property type="match status" value="1"/>
</dbReference>
<feature type="region of interest" description="Disordered" evidence="10">
    <location>
        <begin position="1"/>
        <end position="80"/>
    </location>
</feature>
<dbReference type="InterPro" id="IPR004835">
    <property type="entry name" value="Chitin_synth"/>
</dbReference>
<dbReference type="EC" id="2.4.1.16" evidence="2"/>
<dbReference type="Proteomes" id="UP000290900">
    <property type="component" value="Unassembled WGS sequence"/>
</dbReference>
<evidence type="ECO:0000256" key="4">
    <source>
        <dbReference type="ARBA" id="ARBA00022676"/>
    </source>
</evidence>
<proteinExistence type="predicted"/>
<dbReference type="GO" id="GO:0006031">
    <property type="term" value="P:chitin biosynthetic process"/>
    <property type="evidence" value="ECO:0007669"/>
    <property type="project" value="TreeGrafter"/>
</dbReference>
<feature type="transmembrane region" description="Helical" evidence="11">
    <location>
        <begin position="937"/>
        <end position="955"/>
    </location>
</feature>
<comment type="subcellular location">
    <subcellularLocation>
        <location evidence="1">Cell membrane</location>
        <topology evidence="1">Multi-pass membrane protein</topology>
    </subcellularLocation>
</comment>
<reference evidence="13 14" key="1">
    <citation type="submission" date="2018-12" db="EMBL/GenBank/DDBJ databases">
        <authorList>
            <person name="Tiukova I."/>
            <person name="Dainat J."/>
        </authorList>
    </citation>
    <scope>NUCLEOTIDE SEQUENCE [LARGE SCALE GENOMIC DNA]</scope>
</reference>
<feature type="compositionally biased region" description="Low complexity" evidence="10">
    <location>
        <begin position="47"/>
        <end position="62"/>
    </location>
</feature>
<keyword evidence="5" id="KW-0808">Transferase</keyword>
<dbReference type="CDD" id="cd04190">
    <property type="entry name" value="Chitin_synth_C"/>
    <property type="match status" value="1"/>
</dbReference>
<dbReference type="AlphaFoldDB" id="A0A448YH14"/>
<keyword evidence="7 11" id="KW-1133">Transmembrane helix</keyword>
<organism evidence="13 14">
    <name type="scientific">Brettanomyces naardenensis</name>
    <name type="common">Yeast</name>
    <dbReference type="NCBI Taxonomy" id="13370"/>
    <lineage>
        <taxon>Eukaryota</taxon>
        <taxon>Fungi</taxon>
        <taxon>Dikarya</taxon>
        <taxon>Ascomycota</taxon>
        <taxon>Saccharomycotina</taxon>
        <taxon>Pichiomycetes</taxon>
        <taxon>Pichiales</taxon>
        <taxon>Pichiaceae</taxon>
        <taxon>Brettanomyces</taxon>
    </lineage>
</organism>
<protein>
    <recommendedName>
        <fullName evidence="2">chitin synthase</fullName>
        <ecNumber evidence="2">2.4.1.16</ecNumber>
    </recommendedName>
</protein>
<feature type="transmembrane region" description="Helical" evidence="11">
    <location>
        <begin position="722"/>
        <end position="744"/>
    </location>
</feature>
<evidence type="ECO:0000256" key="2">
    <source>
        <dbReference type="ARBA" id="ARBA00012543"/>
    </source>
</evidence>
<evidence type="ECO:0000256" key="10">
    <source>
        <dbReference type="SAM" id="MobiDB-lite"/>
    </source>
</evidence>
<feature type="transmembrane region" description="Helical" evidence="11">
    <location>
        <begin position="678"/>
        <end position="702"/>
    </location>
</feature>
<dbReference type="InterPro" id="IPR013616">
    <property type="entry name" value="Chitin_synth_N"/>
</dbReference>
<feature type="transmembrane region" description="Helical" evidence="11">
    <location>
        <begin position="756"/>
        <end position="780"/>
    </location>
</feature>
<keyword evidence="14" id="KW-1185">Reference proteome</keyword>
<evidence type="ECO:0000259" key="12">
    <source>
        <dbReference type="Pfam" id="PF08407"/>
    </source>
</evidence>
<feature type="compositionally biased region" description="Acidic residues" evidence="10">
    <location>
        <begin position="1"/>
        <end position="14"/>
    </location>
</feature>
<evidence type="ECO:0000256" key="5">
    <source>
        <dbReference type="ARBA" id="ARBA00022679"/>
    </source>
</evidence>
<dbReference type="InParanoid" id="A0A448YH14"/>
<evidence type="ECO:0000256" key="11">
    <source>
        <dbReference type="SAM" id="Phobius"/>
    </source>
</evidence>
<keyword evidence="4" id="KW-0328">Glycosyltransferase</keyword>
<dbReference type="PANTHER" id="PTHR22914">
    <property type="entry name" value="CHITIN SYNTHASE"/>
    <property type="match status" value="1"/>
</dbReference>
<dbReference type="Pfam" id="PF08407">
    <property type="entry name" value="Chitin_synth_1N"/>
    <property type="match status" value="1"/>
</dbReference>
<feature type="compositionally biased region" description="Low complexity" evidence="10">
    <location>
        <begin position="140"/>
        <end position="163"/>
    </location>
</feature>
<evidence type="ECO:0000313" key="14">
    <source>
        <dbReference type="Proteomes" id="UP000290900"/>
    </source>
</evidence>
<dbReference type="STRING" id="13370.A0A448YH14"/>
<dbReference type="GO" id="GO:0030428">
    <property type="term" value="C:cell septum"/>
    <property type="evidence" value="ECO:0007669"/>
    <property type="project" value="TreeGrafter"/>
</dbReference>
<feature type="transmembrane region" description="Helical" evidence="11">
    <location>
        <begin position="1001"/>
        <end position="1026"/>
    </location>
</feature>
<evidence type="ECO:0000256" key="7">
    <source>
        <dbReference type="ARBA" id="ARBA00022989"/>
    </source>
</evidence>
<dbReference type="EMBL" id="CAACVR010000002">
    <property type="protein sequence ID" value="VEU20201.1"/>
    <property type="molecule type" value="Genomic_DNA"/>
</dbReference>
<feature type="transmembrane region" description="Helical" evidence="11">
    <location>
        <begin position="815"/>
        <end position="841"/>
    </location>
</feature>
<name>A0A448YH14_BRENA</name>
<evidence type="ECO:0000256" key="9">
    <source>
        <dbReference type="ARBA" id="ARBA00023316"/>
    </source>
</evidence>
<gene>
    <name evidence="13" type="ORF">BRENAR_LOCUS936</name>
</gene>
<evidence type="ECO:0000256" key="1">
    <source>
        <dbReference type="ARBA" id="ARBA00004651"/>
    </source>
</evidence>
<evidence type="ECO:0000256" key="6">
    <source>
        <dbReference type="ARBA" id="ARBA00022692"/>
    </source>
</evidence>
<feature type="region of interest" description="Disordered" evidence="10">
    <location>
        <begin position="129"/>
        <end position="165"/>
    </location>
</feature>
<dbReference type="Pfam" id="PF01644">
    <property type="entry name" value="Chitin_synth_1"/>
    <property type="match status" value="2"/>
</dbReference>
<keyword evidence="8 11" id="KW-0472">Membrane</keyword>
<keyword evidence="9" id="KW-0961">Cell wall biogenesis/degradation</keyword>
<evidence type="ECO:0000256" key="8">
    <source>
        <dbReference type="ARBA" id="ARBA00023136"/>
    </source>
</evidence>
<feature type="domain" description="Chitin synthase N-terminal" evidence="12">
    <location>
        <begin position="217"/>
        <end position="295"/>
    </location>
</feature>
<dbReference type="GO" id="GO:0071555">
    <property type="term" value="P:cell wall organization"/>
    <property type="evidence" value="ECO:0007669"/>
    <property type="project" value="UniProtKB-KW"/>
</dbReference>
<feature type="region of interest" description="Disordered" evidence="10">
    <location>
        <begin position="85"/>
        <end position="104"/>
    </location>
</feature>
<dbReference type="InterPro" id="IPR029044">
    <property type="entry name" value="Nucleotide-diphossugar_trans"/>
</dbReference>
<dbReference type="OrthoDB" id="26569at2759"/>
<dbReference type="SUPFAM" id="SSF53448">
    <property type="entry name" value="Nucleotide-diphospho-sugar transferases"/>
    <property type="match status" value="1"/>
</dbReference>
<evidence type="ECO:0000256" key="3">
    <source>
        <dbReference type="ARBA" id="ARBA00022475"/>
    </source>
</evidence>
<evidence type="ECO:0000313" key="13">
    <source>
        <dbReference type="EMBL" id="VEU20201.1"/>
    </source>
</evidence>